<dbReference type="InParanoid" id="B7PEP4"/>
<feature type="region of interest" description="Disordered" evidence="1">
    <location>
        <begin position="1"/>
        <end position="54"/>
    </location>
</feature>
<dbReference type="VEuPathDB" id="VectorBase:ISCW018422"/>
<reference evidence="3" key="2">
    <citation type="submission" date="2020-05" db="UniProtKB">
        <authorList>
            <consortium name="EnsemblMetazoa"/>
        </authorList>
    </citation>
    <scope>IDENTIFICATION</scope>
    <source>
        <strain evidence="3">wikel</strain>
    </source>
</reference>
<reference evidence="2 4" key="1">
    <citation type="submission" date="2008-03" db="EMBL/GenBank/DDBJ databases">
        <title>Annotation of Ixodes scapularis.</title>
        <authorList>
            <consortium name="Ixodes scapularis Genome Project Consortium"/>
            <person name="Caler E."/>
            <person name="Hannick L.I."/>
            <person name="Bidwell S."/>
            <person name="Joardar V."/>
            <person name="Thiagarajan M."/>
            <person name="Amedeo P."/>
            <person name="Galinsky K.J."/>
            <person name="Schobel S."/>
            <person name="Inman J."/>
            <person name="Hostetler J."/>
            <person name="Miller J."/>
            <person name="Hammond M."/>
            <person name="Megy K."/>
            <person name="Lawson D."/>
            <person name="Kodira C."/>
            <person name="Sutton G."/>
            <person name="Meyer J."/>
            <person name="Hill C.A."/>
            <person name="Birren B."/>
            <person name="Nene V."/>
            <person name="Collins F."/>
            <person name="Alarcon-Chaidez F."/>
            <person name="Wikel S."/>
            <person name="Strausberg R."/>
        </authorList>
    </citation>
    <scope>NUCLEOTIDE SEQUENCE [LARGE SCALE GENOMIC DNA]</scope>
    <source>
        <strain evidence="4">Wikel</strain>
        <strain evidence="2">Wikel colony</strain>
    </source>
</reference>
<sequence>MHRFLSLRRALEERTLSPGGPSGMGRGPQLQEDSRNPGQRLRPGPVDPGAWCPG</sequence>
<dbReference type="HOGENOM" id="CLU_3052663_0_0_1"/>
<evidence type="ECO:0000256" key="1">
    <source>
        <dbReference type="SAM" id="MobiDB-lite"/>
    </source>
</evidence>
<organism>
    <name type="scientific">Ixodes scapularis</name>
    <name type="common">Black-legged tick</name>
    <name type="synonym">Deer tick</name>
    <dbReference type="NCBI Taxonomy" id="6945"/>
    <lineage>
        <taxon>Eukaryota</taxon>
        <taxon>Metazoa</taxon>
        <taxon>Ecdysozoa</taxon>
        <taxon>Arthropoda</taxon>
        <taxon>Chelicerata</taxon>
        <taxon>Arachnida</taxon>
        <taxon>Acari</taxon>
        <taxon>Parasitiformes</taxon>
        <taxon>Ixodida</taxon>
        <taxon>Ixodoidea</taxon>
        <taxon>Ixodidae</taxon>
        <taxon>Ixodinae</taxon>
        <taxon>Ixodes</taxon>
    </lineage>
</organism>
<evidence type="ECO:0000313" key="4">
    <source>
        <dbReference type="Proteomes" id="UP000001555"/>
    </source>
</evidence>
<protein>
    <submittedName>
        <fullName evidence="2 3">Uncharacterized protein</fullName>
    </submittedName>
</protein>
<dbReference type="EnsemblMetazoa" id="ISCW018422-RA">
    <property type="protein sequence ID" value="ISCW018422-PA"/>
    <property type="gene ID" value="ISCW018422"/>
</dbReference>
<dbReference type="PaxDb" id="6945-B7PEP4"/>
<accession>B7PEP4</accession>
<dbReference type="Proteomes" id="UP000001555">
    <property type="component" value="Unassembled WGS sequence"/>
</dbReference>
<evidence type="ECO:0000313" key="2">
    <source>
        <dbReference type="EMBL" id="EEC05066.1"/>
    </source>
</evidence>
<dbReference type="EMBL" id="DS696578">
    <property type="protein sequence ID" value="EEC05066.1"/>
    <property type="molecule type" value="Genomic_DNA"/>
</dbReference>
<evidence type="ECO:0000313" key="3">
    <source>
        <dbReference type="EnsemblMetazoa" id="ISCW018422-PA"/>
    </source>
</evidence>
<dbReference type="AlphaFoldDB" id="B7PEP4"/>
<gene>
    <name evidence="2" type="ORF">IscW_ISCW018422</name>
</gene>
<keyword evidence="4" id="KW-1185">Reference proteome</keyword>
<proteinExistence type="predicted"/>
<name>B7PEP4_IXOSC</name>
<dbReference type="EMBL" id="ABJB010293335">
    <property type="status" value="NOT_ANNOTATED_CDS"/>
    <property type="molecule type" value="Genomic_DNA"/>
</dbReference>